<evidence type="ECO:0000256" key="1">
    <source>
        <dbReference type="SAM" id="Phobius"/>
    </source>
</evidence>
<dbReference type="EMBL" id="DTMF01000229">
    <property type="protein sequence ID" value="HGF34596.1"/>
    <property type="molecule type" value="Genomic_DNA"/>
</dbReference>
<feature type="transmembrane region" description="Helical" evidence="1">
    <location>
        <begin position="107"/>
        <end position="128"/>
    </location>
</feature>
<accession>A0A7C3UYG4</accession>
<feature type="transmembrane region" description="Helical" evidence="1">
    <location>
        <begin position="276"/>
        <end position="295"/>
    </location>
</feature>
<keyword evidence="1" id="KW-1133">Transmembrane helix</keyword>
<proteinExistence type="predicted"/>
<comment type="caution">
    <text evidence="2">The sequence shown here is derived from an EMBL/GenBank/DDBJ whole genome shotgun (WGS) entry which is preliminary data.</text>
</comment>
<organism evidence="2">
    <name type="scientific">Desulfobacca acetoxidans</name>
    <dbReference type="NCBI Taxonomy" id="60893"/>
    <lineage>
        <taxon>Bacteria</taxon>
        <taxon>Pseudomonadati</taxon>
        <taxon>Thermodesulfobacteriota</taxon>
        <taxon>Desulfobaccia</taxon>
        <taxon>Desulfobaccales</taxon>
        <taxon>Desulfobaccaceae</taxon>
        <taxon>Desulfobacca</taxon>
    </lineage>
</organism>
<keyword evidence="1" id="KW-0472">Membrane</keyword>
<reference evidence="2" key="1">
    <citation type="journal article" date="2020" name="mSystems">
        <title>Genome- and Community-Level Interaction Insights into Carbon Utilization and Element Cycling Functions of Hydrothermarchaeota in Hydrothermal Sediment.</title>
        <authorList>
            <person name="Zhou Z."/>
            <person name="Liu Y."/>
            <person name="Xu W."/>
            <person name="Pan J."/>
            <person name="Luo Z.H."/>
            <person name="Li M."/>
        </authorList>
    </citation>
    <scope>NUCLEOTIDE SEQUENCE [LARGE SCALE GENOMIC DNA]</scope>
    <source>
        <strain evidence="2">SpSt-897</strain>
    </source>
</reference>
<keyword evidence="1" id="KW-0812">Transmembrane</keyword>
<sequence length="303" mass="35272">MTFPWAIFQICLALSIWYIAIWGRLLGAEPFTSWLYFFAWWPLLLFLDGVLSRLTGRSRLWAQPLVFLRLAFFSVTVWLVFEALNLWLLNWRYVGVEPRIWLRWPGYALAFATVLPGILFTSEVLEALGLGANLRRPRPIYANWQPLWLLLGSASLVLPLVAPRYAFPLIWVAFFFLLDPFLDLLTGDSLTRRFLAGERQRHLCLMAAGLLCGLWWELWNYPGPVKWVYTLPVLNFGKVFEMPVLGYLGFLPFALEGAVMYEFLQLLDQRLTGTRCRILFYVGQTVFWLAMFFALDVRTVMSF</sequence>
<evidence type="ECO:0000313" key="2">
    <source>
        <dbReference type="EMBL" id="HGF34596.1"/>
    </source>
</evidence>
<dbReference type="AlphaFoldDB" id="A0A7C3UYG4"/>
<name>A0A7C3UYG4_9BACT</name>
<feature type="transmembrane region" description="Helical" evidence="1">
    <location>
        <begin position="33"/>
        <end position="54"/>
    </location>
</feature>
<feature type="transmembrane region" description="Helical" evidence="1">
    <location>
        <begin position="203"/>
        <end position="222"/>
    </location>
</feature>
<protein>
    <submittedName>
        <fullName evidence="2">Uncharacterized protein</fullName>
    </submittedName>
</protein>
<feature type="transmembrane region" description="Helical" evidence="1">
    <location>
        <begin position="165"/>
        <end position="182"/>
    </location>
</feature>
<feature type="transmembrane region" description="Helical" evidence="1">
    <location>
        <begin position="7"/>
        <end position="27"/>
    </location>
</feature>
<feature type="transmembrane region" description="Helical" evidence="1">
    <location>
        <begin position="242"/>
        <end position="264"/>
    </location>
</feature>
<gene>
    <name evidence="2" type="ORF">ENW96_09455</name>
</gene>
<feature type="transmembrane region" description="Helical" evidence="1">
    <location>
        <begin position="66"/>
        <end position="87"/>
    </location>
</feature>